<keyword evidence="3" id="KW-1185">Reference proteome</keyword>
<dbReference type="Proteomes" id="UP000807469">
    <property type="component" value="Unassembled WGS sequence"/>
</dbReference>
<evidence type="ECO:0000313" key="2">
    <source>
        <dbReference type="EMBL" id="KAF9483880.1"/>
    </source>
</evidence>
<dbReference type="EMBL" id="MU155149">
    <property type="protein sequence ID" value="KAF9483880.1"/>
    <property type="molecule type" value="Genomic_DNA"/>
</dbReference>
<feature type="compositionally biased region" description="Low complexity" evidence="1">
    <location>
        <begin position="26"/>
        <end position="41"/>
    </location>
</feature>
<proteinExistence type="predicted"/>
<dbReference type="Pfam" id="PF13455">
    <property type="entry name" value="MUG113"/>
    <property type="match status" value="1"/>
</dbReference>
<protein>
    <submittedName>
        <fullName evidence="2">Uncharacterized protein</fullName>
    </submittedName>
</protein>
<evidence type="ECO:0000313" key="3">
    <source>
        <dbReference type="Proteomes" id="UP000807469"/>
    </source>
</evidence>
<dbReference type="AlphaFoldDB" id="A0A9P6D5B8"/>
<accession>A0A9P6D5B8</accession>
<dbReference type="OrthoDB" id="2417614at2759"/>
<dbReference type="PANTHER" id="PTHR28094">
    <property type="entry name" value="MEIOTICALLY UP-REGULATED GENE 113 PROTEIN"/>
    <property type="match status" value="1"/>
</dbReference>
<organism evidence="2 3">
    <name type="scientific">Pholiota conissans</name>
    <dbReference type="NCBI Taxonomy" id="109636"/>
    <lineage>
        <taxon>Eukaryota</taxon>
        <taxon>Fungi</taxon>
        <taxon>Dikarya</taxon>
        <taxon>Basidiomycota</taxon>
        <taxon>Agaricomycotina</taxon>
        <taxon>Agaricomycetes</taxon>
        <taxon>Agaricomycetidae</taxon>
        <taxon>Agaricales</taxon>
        <taxon>Agaricineae</taxon>
        <taxon>Strophariaceae</taxon>
        <taxon>Pholiota</taxon>
    </lineage>
</organism>
<reference evidence="2" key="1">
    <citation type="submission" date="2020-11" db="EMBL/GenBank/DDBJ databases">
        <authorList>
            <consortium name="DOE Joint Genome Institute"/>
            <person name="Ahrendt S."/>
            <person name="Riley R."/>
            <person name="Andreopoulos W."/>
            <person name="Labutti K."/>
            <person name="Pangilinan J."/>
            <person name="Ruiz-Duenas F.J."/>
            <person name="Barrasa J.M."/>
            <person name="Sanchez-Garcia M."/>
            <person name="Camarero S."/>
            <person name="Miyauchi S."/>
            <person name="Serrano A."/>
            <person name="Linde D."/>
            <person name="Babiker R."/>
            <person name="Drula E."/>
            <person name="Ayuso-Fernandez I."/>
            <person name="Pacheco R."/>
            <person name="Padilla G."/>
            <person name="Ferreira P."/>
            <person name="Barriuso J."/>
            <person name="Kellner H."/>
            <person name="Castanera R."/>
            <person name="Alfaro M."/>
            <person name="Ramirez L."/>
            <person name="Pisabarro A.G."/>
            <person name="Kuo A."/>
            <person name="Tritt A."/>
            <person name="Lipzen A."/>
            <person name="He G."/>
            <person name="Yan M."/>
            <person name="Ng V."/>
            <person name="Cullen D."/>
            <person name="Martin F."/>
            <person name="Rosso M.-N."/>
            <person name="Henrissat B."/>
            <person name="Hibbett D."/>
            <person name="Martinez A.T."/>
            <person name="Grigoriev I.V."/>
        </authorList>
    </citation>
    <scope>NUCLEOTIDE SEQUENCE</scope>
    <source>
        <strain evidence="2">CIRM-BRFM 674</strain>
    </source>
</reference>
<sequence length="338" mass="37769">MALRPPGEDFTPQRPHSNPEAPSPIRPSISSTSSTPSKPSRNTPASCPSTPVKCSKATSPSSPSTPKTGQEQCAGITKAGKRCARMVKAKAPLSAFDSDEGESSSSIPRFCFQHKKELMGPTGYYARKNGEWVEFEDWIPAYLQEETQVSLRVEMEKTRTQSDVKGYIYTFEIREPGDAEIIKLKVGRTVNLVKRIDQWGKQCGSKEQVLRGFYPGTVEPDEDGNEGSLMKGRVKAGDKGPWCHRLERLVHLELADLACTTVYLQSAWPHIESPPPADKISATSKDSNLTAPCLDCGSMHKEIFEFKRWTKGKYRGKEWEQLVKPVIERWGKFVELYV</sequence>
<feature type="region of interest" description="Disordered" evidence="1">
    <location>
        <begin position="1"/>
        <end position="73"/>
    </location>
</feature>
<name>A0A9P6D5B8_9AGAR</name>
<dbReference type="InterPro" id="IPR053006">
    <property type="entry name" value="Meiosis_regulatory"/>
</dbReference>
<feature type="compositionally biased region" description="Low complexity" evidence="1">
    <location>
        <begin position="53"/>
        <end position="68"/>
    </location>
</feature>
<dbReference type="PANTHER" id="PTHR28094:SF1">
    <property type="entry name" value="MEIOTICALLY UP-REGULATED GENE 113 PROTEIN"/>
    <property type="match status" value="1"/>
</dbReference>
<gene>
    <name evidence="2" type="ORF">BDN70DRAFT_903994</name>
</gene>
<evidence type="ECO:0000256" key="1">
    <source>
        <dbReference type="SAM" id="MobiDB-lite"/>
    </source>
</evidence>
<comment type="caution">
    <text evidence="2">The sequence shown here is derived from an EMBL/GenBank/DDBJ whole genome shotgun (WGS) entry which is preliminary data.</text>
</comment>